<dbReference type="Pfam" id="PF12900">
    <property type="entry name" value="Pyridox_ox_2"/>
    <property type="match status" value="1"/>
</dbReference>
<accession>A0A0D8FS44</accession>
<keyword evidence="2" id="KW-1185">Reference proteome</keyword>
<protein>
    <submittedName>
        <fullName evidence="1">Pyridoxamine 5'-phosphate oxidase</fullName>
    </submittedName>
</protein>
<dbReference type="InterPro" id="IPR024747">
    <property type="entry name" value="Pyridox_Oxase-rel"/>
</dbReference>
<name>A0A0D8FS44_9ACTN</name>
<proteinExistence type="predicted"/>
<evidence type="ECO:0000313" key="1">
    <source>
        <dbReference type="EMBL" id="KJE75951.1"/>
    </source>
</evidence>
<gene>
    <name evidence="1" type="ORF">FEAC_23450</name>
</gene>
<dbReference type="PANTHER" id="PTHR34071:SF2">
    <property type="entry name" value="FLAVIN-NUCLEOTIDE-BINDING PROTEIN"/>
    <property type="match status" value="1"/>
</dbReference>
<dbReference type="STRING" id="1121877.FEAC_23450"/>
<dbReference type="InterPro" id="IPR012349">
    <property type="entry name" value="Split_barrel_FMN-bd"/>
</dbReference>
<organism evidence="1 2">
    <name type="scientific">Ferrimicrobium acidiphilum DSM 19497</name>
    <dbReference type="NCBI Taxonomy" id="1121877"/>
    <lineage>
        <taxon>Bacteria</taxon>
        <taxon>Bacillati</taxon>
        <taxon>Actinomycetota</taxon>
        <taxon>Acidimicrobiia</taxon>
        <taxon>Acidimicrobiales</taxon>
        <taxon>Acidimicrobiaceae</taxon>
        <taxon>Ferrimicrobium</taxon>
    </lineage>
</organism>
<dbReference type="GeneID" id="78373394"/>
<reference evidence="1 2" key="1">
    <citation type="submission" date="2015-01" db="EMBL/GenBank/DDBJ databases">
        <title>Draft genome of the acidophilic iron oxidizer Ferrimicrobium acidiphilum strain T23.</title>
        <authorList>
            <person name="Poehlein A."/>
            <person name="Eisen S."/>
            <person name="Schloemann M."/>
            <person name="Johnson B.D."/>
            <person name="Daniel R."/>
            <person name="Muehling M."/>
        </authorList>
    </citation>
    <scope>NUCLEOTIDE SEQUENCE [LARGE SCALE GENOMIC DNA]</scope>
    <source>
        <strain evidence="1 2">T23</strain>
    </source>
</reference>
<evidence type="ECO:0000313" key="2">
    <source>
        <dbReference type="Proteomes" id="UP000032336"/>
    </source>
</evidence>
<dbReference type="OrthoDB" id="116031at2"/>
<dbReference type="AlphaFoldDB" id="A0A0D8FS44"/>
<dbReference type="EMBL" id="JXUW01000025">
    <property type="protein sequence ID" value="KJE75951.1"/>
    <property type="molecule type" value="Genomic_DNA"/>
</dbReference>
<dbReference type="Gene3D" id="2.30.110.10">
    <property type="entry name" value="Electron Transport, Fmn-binding Protein, Chain A"/>
    <property type="match status" value="1"/>
</dbReference>
<dbReference type="Proteomes" id="UP000032336">
    <property type="component" value="Unassembled WGS sequence"/>
</dbReference>
<comment type="caution">
    <text evidence="1">The sequence shown here is derived from an EMBL/GenBank/DDBJ whole genome shotgun (WGS) entry which is preliminary data.</text>
</comment>
<dbReference type="eggNOG" id="COG3467">
    <property type="taxonomic scope" value="Bacteria"/>
</dbReference>
<sequence length="212" mass="23128">MARTDLTRERHRGSDDIAELHRLLDTQMVGHVGIQTDNGPLVIPTAIARFESQLLMHGSVASGWMRLAKKGNQVSVAVTQVDGIIVARSAFESSIRYHSAVIFGTPQLVADDRKLWALTVMTEKLIPGRTAEIRQPTEKEIAQTMVLSLPIEEWSLKISDGWPNDGPDDRASAVWAGVVLEGRRLRSILPAPDLNVVAEVPASVRALGEPAS</sequence>
<dbReference type="SUPFAM" id="SSF50475">
    <property type="entry name" value="FMN-binding split barrel"/>
    <property type="match status" value="1"/>
</dbReference>
<dbReference type="RefSeq" id="WP_035390247.1">
    <property type="nucleotide sequence ID" value="NZ_JQKF01000021.1"/>
</dbReference>
<dbReference type="PANTHER" id="PTHR34071">
    <property type="entry name" value="5-NITROIMIDAZOLE ANTIBIOTICS RESISTANCE PROTEIN, NIMA-FAMILY-RELATED PROTEIN-RELATED"/>
    <property type="match status" value="1"/>
</dbReference>